<sequence length="344" mass="40260">MVRVPSLVEGLEKAVRQQAKLYTSRRLIKSVSKGADDVEDGFECENIESYQDGNQEKKEGMEVMYPIGGSLVSFNHERHFILLYNDFDPIKVIPKEKDKKYYLPRNLYAVCNFNVALLPIKLNLPMICPPLEWKSVRRSVNKAINWFYEEFNRIMKDIYMAKHPFQFLSYLYALSYGGGCYIPITQDASASAYQIMSYFFLDEILGMKTNLLPSKDGNINDIYSFILEELKEFLKKELLEESQDPRLSDIVCKEFDRKIVKSIFMPKIYGKTLMSTAKDLKNVLSHYLTHKECFKVARLCFKFWSLNYHKLENLSKLIGNIGWVAATRERPVYYKILIQRCRII</sequence>
<comment type="catalytic activity">
    <reaction evidence="7 8">
        <text>RNA(n) + a ribonucleoside 5'-triphosphate = RNA(n+1) + diphosphate</text>
        <dbReference type="Rhea" id="RHEA:21248"/>
        <dbReference type="Rhea" id="RHEA-COMP:14527"/>
        <dbReference type="Rhea" id="RHEA-COMP:17342"/>
        <dbReference type="ChEBI" id="CHEBI:33019"/>
        <dbReference type="ChEBI" id="CHEBI:61557"/>
        <dbReference type="ChEBI" id="CHEBI:140395"/>
        <dbReference type="EC" id="2.7.7.6"/>
    </reaction>
</comment>
<dbReference type="Gene3D" id="1.10.150.20">
    <property type="entry name" value="5' to 3' exonuclease, C-terminal subdomain"/>
    <property type="match status" value="1"/>
</dbReference>
<protein>
    <recommendedName>
        <fullName evidence="2 8">DNA-directed RNA polymerase</fullName>
        <ecNumber evidence="2 8">2.7.7.6</ecNumber>
    </recommendedName>
</protein>
<evidence type="ECO:0000256" key="7">
    <source>
        <dbReference type="ARBA" id="ARBA00048552"/>
    </source>
</evidence>
<dbReference type="EMBL" id="JBBPBM010000239">
    <property type="protein sequence ID" value="KAK8499209.1"/>
    <property type="molecule type" value="Genomic_DNA"/>
</dbReference>
<dbReference type="SUPFAM" id="SSF56672">
    <property type="entry name" value="DNA/RNA polymerases"/>
    <property type="match status" value="2"/>
</dbReference>
<dbReference type="InterPro" id="IPR002092">
    <property type="entry name" value="DNA-dir_Rpol_phage-type"/>
</dbReference>
<dbReference type="Pfam" id="PF00940">
    <property type="entry name" value="RNA_pol"/>
    <property type="match status" value="1"/>
</dbReference>
<evidence type="ECO:0000256" key="3">
    <source>
        <dbReference type="ARBA" id="ARBA00022478"/>
    </source>
</evidence>
<keyword evidence="6 8" id="KW-0804">Transcription</keyword>
<evidence type="ECO:0000256" key="4">
    <source>
        <dbReference type="ARBA" id="ARBA00022679"/>
    </source>
</evidence>
<evidence type="ECO:0000256" key="2">
    <source>
        <dbReference type="ARBA" id="ARBA00012418"/>
    </source>
</evidence>
<comment type="similarity">
    <text evidence="1 8">Belongs to the phage and mitochondrial RNA polymerase family.</text>
</comment>
<dbReference type="PROSITE" id="PS00900">
    <property type="entry name" value="RNA_POL_PHAGE_1"/>
    <property type="match status" value="1"/>
</dbReference>
<keyword evidence="5 8" id="KW-0548">Nucleotidyltransferase</keyword>
<evidence type="ECO:0000313" key="11">
    <source>
        <dbReference type="Proteomes" id="UP001472677"/>
    </source>
</evidence>
<reference evidence="10 11" key="1">
    <citation type="journal article" date="2024" name="G3 (Bethesda)">
        <title>Genome assembly of Hibiscus sabdariffa L. provides insights into metabolisms of medicinal natural products.</title>
        <authorList>
            <person name="Kim T."/>
        </authorList>
    </citation>
    <scope>NUCLEOTIDE SEQUENCE [LARGE SCALE GENOMIC DNA]</scope>
    <source>
        <strain evidence="10">TK-2024</strain>
        <tissue evidence="10">Old leaves</tissue>
    </source>
</reference>
<gene>
    <name evidence="10" type="ORF">V6N12_076059</name>
</gene>
<dbReference type="Proteomes" id="UP001472677">
    <property type="component" value="Unassembled WGS sequence"/>
</dbReference>
<dbReference type="InterPro" id="IPR043502">
    <property type="entry name" value="DNA/RNA_pol_sf"/>
</dbReference>
<accession>A0ABR2AY42</accession>
<feature type="domain" description="DNA-directed RNA polymerase C-terminal" evidence="9">
    <location>
        <begin position="180"/>
        <end position="297"/>
    </location>
</feature>
<evidence type="ECO:0000313" key="10">
    <source>
        <dbReference type="EMBL" id="KAK8499209.1"/>
    </source>
</evidence>
<keyword evidence="11" id="KW-1185">Reference proteome</keyword>
<dbReference type="PANTHER" id="PTHR10102:SF8">
    <property type="entry name" value="DNA-DIRECTED RNA POLYMERASE-RELATED"/>
    <property type="match status" value="1"/>
</dbReference>
<comment type="caution">
    <text evidence="10">The sequence shown here is derived from an EMBL/GenBank/DDBJ whole genome shotgun (WGS) entry which is preliminary data.</text>
</comment>
<evidence type="ECO:0000256" key="6">
    <source>
        <dbReference type="ARBA" id="ARBA00023163"/>
    </source>
</evidence>
<proteinExistence type="inferred from homology"/>
<evidence type="ECO:0000256" key="5">
    <source>
        <dbReference type="ARBA" id="ARBA00022695"/>
    </source>
</evidence>
<dbReference type="PROSITE" id="PS00489">
    <property type="entry name" value="RNA_POL_PHAGE_2"/>
    <property type="match status" value="1"/>
</dbReference>
<comment type="function">
    <text evidence="8">DNA-dependent RNA polymerase catalyzes the transcription of DNA into RNA using the four ribonucleoside triphosphates as substrates.</text>
</comment>
<dbReference type="InterPro" id="IPR046950">
    <property type="entry name" value="DNA-dir_Rpol_C_phage-type"/>
</dbReference>
<evidence type="ECO:0000256" key="8">
    <source>
        <dbReference type="RuleBase" id="RU003805"/>
    </source>
</evidence>
<dbReference type="EC" id="2.7.7.6" evidence="2 8"/>
<keyword evidence="3 8" id="KW-0240">DNA-directed RNA polymerase</keyword>
<dbReference type="PANTHER" id="PTHR10102">
    <property type="entry name" value="DNA-DIRECTED RNA POLYMERASE, MITOCHONDRIAL"/>
    <property type="match status" value="1"/>
</dbReference>
<evidence type="ECO:0000256" key="1">
    <source>
        <dbReference type="ARBA" id="ARBA00009493"/>
    </source>
</evidence>
<organism evidence="10 11">
    <name type="scientific">Hibiscus sabdariffa</name>
    <name type="common">roselle</name>
    <dbReference type="NCBI Taxonomy" id="183260"/>
    <lineage>
        <taxon>Eukaryota</taxon>
        <taxon>Viridiplantae</taxon>
        <taxon>Streptophyta</taxon>
        <taxon>Embryophyta</taxon>
        <taxon>Tracheophyta</taxon>
        <taxon>Spermatophyta</taxon>
        <taxon>Magnoliopsida</taxon>
        <taxon>eudicotyledons</taxon>
        <taxon>Gunneridae</taxon>
        <taxon>Pentapetalae</taxon>
        <taxon>rosids</taxon>
        <taxon>malvids</taxon>
        <taxon>Malvales</taxon>
        <taxon>Malvaceae</taxon>
        <taxon>Malvoideae</taxon>
        <taxon>Hibiscus</taxon>
    </lineage>
</organism>
<evidence type="ECO:0000259" key="9">
    <source>
        <dbReference type="Pfam" id="PF00940"/>
    </source>
</evidence>
<name>A0ABR2AY42_9ROSI</name>
<keyword evidence="4 8" id="KW-0808">Transferase</keyword>